<name>A0A4S2GZA5_9PROT</name>
<dbReference type="Pfam" id="PF13649">
    <property type="entry name" value="Methyltransf_25"/>
    <property type="match status" value="1"/>
</dbReference>
<gene>
    <name evidence="5" type="ORF">E5163_10875</name>
</gene>
<dbReference type="GO" id="GO:0032259">
    <property type="term" value="P:methylation"/>
    <property type="evidence" value="ECO:0007669"/>
    <property type="project" value="UniProtKB-KW"/>
</dbReference>
<accession>A0A4S2GZA5</accession>
<sequence length="283" mass="31238">MRRTISRLVHATLPRPLVNLLWNAASDLKDLPARLDSGRPPQPWRLLHNVGGGDFHAVGRHYFALFREASGLKPCDHVLDIGCGAGRLALPLAAYLDGTGRYTGFDVSRRALAWARRHVRGAARLDFVHAAVRSREYASRGEAGSAYRFPAEDASIDHALAISLFSHLLPEDAAHYLAEAGRVLKPGGRLFLTAFIADEAARERLGRPDTILAMRPISKTAFAADPREPERAIAFEQSAFEDWIADAGLRYAAPIVRGHWSQAHRSGEFQDMLVLEKPEAEQP</sequence>
<organism evidence="5 6">
    <name type="scientific">Marinicauda algicola</name>
    <dbReference type="NCBI Taxonomy" id="2029849"/>
    <lineage>
        <taxon>Bacteria</taxon>
        <taxon>Pseudomonadati</taxon>
        <taxon>Pseudomonadota</taxon>
        <taxon>Alphaproteobacteria</taxon>
        <taxon>Maricaulales</taxon>
        <taxon>Maricaulaceae</taxon>
        <taxon>Marinicauda</taxon>
    </lineage>
</organism>
<evidence type="ECO:0000256" key="2">
    <source>
        <dbReference type="ARBA" id="ARBA00022679"/>
    </source>
</evidence>
<evidence type="ECO:0000256" key="3">
    <source>
        <dbReference type="ARBA" id="ARBA00022691"/>
    </source>
</evidence>
<evidence type="ECO:0000313" key="5">
    <source>
        <dbReference type="EMBL" id="TGY88318.1"/>
    </source>
</evidence>
<evidence type="ECO:0000256" key="1">
    <source>
        <dbReference type="ARBA" id="ARBA00022603"/>
    </source>
</evidence>
<keyword evidence="3" id="KW-0949">S-adenosyl-L-methionine</keyword>
<dbReference type="PANTHER" id="PTHR43464:SF19">
    <property type="entry name" value="UBIQUINONE BIOSYNTHESIS O-METHYLTRANSFERASE, MITOCHONDRIAL"/>
    <property type="match status" value="1"/>
</dbReference>
<dbReference type="Gene3D" id="3.40.50.150">
    <property type="entry name" value="Vaccinia Virus protein VP39"/>
    <property type="match status" value="1"/>
</dbReference>
<dbReference type="AlphaFoldDB" id="A0A4S2GZA5"/>
<comment type="caution">
    <text evidence="5">The sequence shown here is derived from an EMBL/GenBank/DDBJ whole genome shotgun (WGS) entry which is preliminary data.</text>
</comment>
<keyword evidence="2 5" id="KW-0808">Transferase</keyword>
<dbReference type="PANTHER" id="PTHR43464">
    <property type="entry name" value="METHYLTRANSFERASE"/>
    <property type="match status" value="1"/>
</dbReference>
<dbReference type="GO" id="GO:0008168">
    <property type="term" value="F:methyltransferase activity"/>
    <property type="evidence" value="ECO:0007669"/>
    <property type="project" value="UniProtKB-KW"/>
</dbReference>
<dbReference type="RefSeq" id="WP_135996164.1">
    <property type="nucleotide sequence ID" value="NZ_CP071057.1"/>
</dbReference>
<evidence type="ECO:0000259" key="4">
    <source>
        <dbReference type="Pfam" id="PF13649"/>
    </source>
</evidence>
<protein>
    <submittedName>
        <fullName evidence="5">Class I SAM-dependent methyltransferase</fullName>
    </submittedName>
</protein>
<keyword evidence="1 5" id="KW-0489">Methyltransferase</keyword>
<feature type="domain" description="Methyltransferase" evidence="4">
    <location>
        <begin position="78"/>
        <end position="188"/>
    </location>
</feature>
<dbReference type="InterPro" id="IPR029063">
    <property type="entry name" value="SAM-dependent_MTases_sf"/>
</dbReference>
<evidence type="ECO:0000313" key="6">
    <source>
        <dbReference type="Proteomes" id="UP000308054"/>
    </source>
</evidence>
<reference evidence="5 6" key="1">
    <citation type="journal article" date="2017" name="Int. J. Syst. Evol. Microbiol.">
        <title>Marinicauda algicola sp. nov., isolated from a marine red alga Rhodosorus marinus.</title>
        <authorList>
            <person name="Jeong S.E."/>
            <person name="Jeon S.H."/>
            <person name="Chun B.H."/>
            <person name="Kim D.W."/>
            <person name="Jeon C.O."/>
        </authorList>
    </citation>
    <scope>NUCLEOTIDE SEQUENCE [LARGE SCALE GENOMIC DNA]</scope>
    <source>
        <strain evidence="5 6">JCM 31718</strain>
    </source>
</reference>
<dbReference type="OrthoDB" id="9777638at2"/>
<dbReference type="SUPFAM" id="SSF53335">
    <property type="entry name" value="S-adenosyl-L-methionine-dependent methyltransferases"/>
    <property type="match status" value="1"/>
</dbReference>
<dbReference type="EMBL" id="SRXW01000003">
    <property type="protein sequence ID" value="TGY88318.1"/>
    <property type="molecule type" value="Genomic_DNA"/>
</dbReference>
<dbReference type="Proteomes" id="UP000308054">
    <property type="component" value="Unassembled WGS sequence"/>
</dbReference>
<proteinExistence type="predicted"/>
<dbReference type="InterPro" id="IPR041698">
    <property type="entry name" value="Methyltransf_25"/>
</dbReference>
<dbReference type="CDD" id="cd02440">
    <property type="entry name" value="AdoMet_MTases"/>
    <property type="match status" value="1"/>
</dbReference>
<keyword evidence="6" id="KW-1185">Reference proteome</keyword>